<dbReference type="AlphaFoldDB" id="A0A0L0D3U1"/>
<keyword evidence="1" id="KW-1133">Transmembrane helix</keyword>
<feature type="transmembrane region" description="Helical" evidence="1">
    <location>
        <begin position="77"/>
        <end position="103"/>
    </location>
</feature>
<name>A0A0L0D3U1_THETB</name>
<feature type="transmembrane region" description="Helical" evidence="1">
    <location>
        <begin position="165"/>
        <end position="186"/>
    </location>
</feature>
<sequence>MPHHQSKVVPMAVNDDGSVWLPVSARVNELEPSGTEWTSVGAAALATLGALIGGMAVHEMARLTHLHVTSAESDALYVTNMVAAGLAIIASIFTALASNFGGWEVRRVRLGRAKAMAWVVFGFAAACALWRLITILIECQRAVDEKRVAQNSACWRSESSIRITAIQQAVGAVLMEIGLGLCLLAAKKRRRDIRMYLRQLLPPAYSAAIEAERD</sequence>
<evidence type="ECO:0000313" key="2">
    <source>
        <dbReference type="EMBL" id="KNC46905.1"/>
    </source>
</evidence>
<gene>
    <name evidence="2" type="ORF">AMSG_03336</name>
</gene>
<keyword evidence="3" id="KW-1185">Reference proteome</keyword>
<protein>
    <recommendedName>
        <fullName evidence="4">Transmembrane protein</fullName>
    </recommendedName>
</protein>
<evidence type="ECO:0000313" key="3">
    <source>
        <dbReference type="Proteomes" id="UP000054408"/>
    </source>
</evidence>
<feature type="transmembrane region" description="Helical" evidence="1">
    <location>
        <begin position="115"/>
        <end position="137"/>
    </location>
</feature>
<dbReference type="Proteomes" id="UP000054408">
    <property type="component" value="Unassembled WGS sequence"/>
</dbReference>
<feature type="transmembrane region" description="Helical" evidence="1">
    <location>
        <begin position="37"/>
        <end position="57"/>
    </location>
</feature>
<reference evidence="2 3" key="1">
    <citation type="submission" date="2010-05" db="EMBL/GenBank/DDBJ databases">
        <title>The Genome Sequence of Thecamonas trahens ATCC 50062.</title>
        <authorList>
            <consortium name="The Broad Institute Genome Sequencing Platform"/>
            <person name="Russ C."/>
            <person name="Cuomo C."/>
            <person name="Shea T."/>
            <person name="Young S.K."/>
            <person name="Zeng Q."/>
            <person name="Koehrsen M."/>
            <person name="Haas B."/>
            <person name="Borodovsky M."/>
            <person name="Guigo R."/>
            <person name="Alvarado L."/>
            <person name="Berlin A."/>
            <person name="Bochicchio J."/>
            <person name="Borenstein D."/>
            <person name="Chapman S."/>
            <person name="Chen Z."/>
            <person name="Freedman E."/>
            <person name="Gellesch M."/>
            <person name="Goldberg J."/>
            <person name="Griggs A."/>
            <person name="Gujja S."/>
            <person name="Heilman E."/>
            <person name="Heiman D."/>
            <person name="Hepburn T."/>
            <person name="Howarth C."/>
            <person name="Jen D."/>
            <person name="Larson L."/>
            <person name="Mehta T."/>
            <person name="Park D."/>
            <person name="Pearson M."/>
            <person name="Roberts A."/>
            <person name="Saif S."/>
            <person name="Shenoy N."/>
            <person name="Sisk P."/>
            <person name="Stolte C."/>
            <person name="Sykes S."/>
            <person name="Thomson T."/>
            <person name="Walk T."/>
            <person name="White J."/>
            <person name="Yandava C."/>
            <person name="Burger G."/>
            <person name="Gray M.W."/>
            <person name="Holland P.W.H."/>
            <person name="King N."/>
            <person name="Lang F.B.F."/>
            <person name="Roger A.J."/>
            <person name="Ruiz-Trillo I."/>
            <person name="Lander E."/>
            <person name="Nusbaum C."/>
        </authorList>
    </citation>
    <scope>NUCLEOTIDE SEQUENCE [LARGE SCALE GENOMIC DNA]</scope>
    <source>
        <strain evidence="2 3">ATCC 50062</strain>
    </source>
</reference>
<organism evidence="2 3">
    <name type="scientific">Thecamonas trahens ATCC 50062</name>
    <dbReference type="NCBI Taxonomy" id="461836"/>
    <lineage>
        <taxon>Eukaryota</taxon>
        <taxon>Apusozoa</taxon>
        <taxon>Apusomonadida</taxon>
        <taxon>Apusomonadidae</taxon>
        <taxon>Thecamonas</taxon>
    </lineage>
</organism>
<dbReference type="EMBL" id="GL349444">
    <property type="protein sequence ID" value="KNC46905.1"/>
    <property type="molecule type" value="Genomic_DNA"/>
</dbReference>
<dbReference type="GeneID" id="25562948"/>
<accession>A0A0L0D3U1</accession>
<evidence type="ECO:0000256" key="1">
    <source>
        <dbReference type="SAM" id="Phobius"/>
    </source>
</evidence>
<evidence type="ECO:0008006" key="4">
    <source>
        <dbReference type="Google" id="ProtNLM"/>
    </source>
</evidence>
<proteinExistence type="predicted"/>
<keyword evidence="1" id="KW-0812">Transmembrane</keyword>
<keyword evidence="1" id="KW-0472">Membrane</keyword>
<dbReference type="RefSeq" id="XP_013760178.1">
    <property type="nucleotide sequence ID" value="XM_013904724.1"/>
</dbReference>